<proteinExistence type="predicted"/>
<dbReference type="Proteomes" id="UP000219338">
    <property type="component" value="Unassembled WGS sequence"/>
</dbReference>
<dbReference type="EMBL" id="FUEG01000024">
    <property type="protein sequence ID" value="SJL14462.1"/>
    <property type="molecule type" value="Genomic_DNA"/>
</dbReference>
<dbReference type="AlphaFoldDB" id="A0A284S0B6"/>
<evidence type="ECO:0008006" key="3">
    <source>
        <dbReference type="Google" id="ProtNLM"/>
    </source>
</evidence>
<reference evidence="2" key="1">
    <citation type="journal article" date="2017" name="Nat. Ecol. Evol.">
        <title>Genome expansion and lineage-specific genetic innovations in the forest pathogenic fungi Armillaria.</title>
        <authorList>
            <person name="Sipos G."/>
            <person name="Prasanna A.N."/>
            <person name="Walter M.C."/>
            <person name="O'Connor E."/>
            <person name="Balint B."/>
            <person name="Krizsan K."/>
            <person name="Kiss B."/>
            <person name="Hess J."/>
            <person name="Varga T."/>
            <person name="Slot J."/>
            <person name="Riley R."/>
            <person name="Boka B."/>
            <person name="Rigling D."/>
            <person name="Barry K."/>
            <person name="Lee J."/>
            <person name="Mihaltcheva S."/>
            <person name="LaButti K."/>
            <person name="Lipzen A."/>
            <person name="Waldron R."/>
            <person name="Moloney N.M."/>
            <person name="Sperisen C."/>
            <person name="Kredics L."/>
            <person name="Vagvoelgyi C."/>
            <person name="Patrignani A."/>
            <person name="Fitzpatrick D."/>
            <person name="Nagy I."/>
            <person name="Doyle S."/>
            <person name="Anderson J.B."/>
            <person name="Grigoriev I.V."/>
            <person name="Gueldener U."/>
            <person name="Muensterkoetter M."/>
            <person name="Nagy L.G."/>
        </authorList>
    </citation>
    <scope>NUCLEOTIDE SEQUENCE [LARGE SCALE GENOMIC DNA]</scope>
    <source>
        <strain evidence="2">C18/9</strain>
    </source>
</reference>
<keyword evidence="2" id="KW-1185">Reference proteome</keyword>
<organism evidence="1 2">
    <name type="scientific">Armillaria ostoyae</name>
    <name type="common">Armillaria root rot fungus</name>
    <dbReference type="NCBI Taxonomy" id="47428"/>
    <lineage>
        <taxon>Eukaryota</taxon>
        <taxon>Fungi</taxon>
        <taxon>Dikarya</taxon>
        <taxon>Basidiomycota</taxon>
        <taxon>Agaricomycotina</taxon>
        <taxon>Agaricomycetes</taxon>
        <taxon>Agaricomycetidae</taxon>
        <taxon>Agaricales</taxon>
        <taxon>Marasmiineae</taxon>
        <taxon>Physalacriaceae</taxon>
        <taxon>Armillaria</taxon>
    </lineage>
</organism>
<evidence type="ECO:0000313" key="2">
    <source>
        <dbReference type="Proteomes" id="UP000219338"/>
    </source>
</evidence>
<evidence type="ECO:0000313" key="1">
    <source>
        <dbReference type="EMBL" id="SJL14462.1"/>
    </source>
</evidence>
<protein>
    <recommendedName>
        <fullName evidence="3">F-box domain-containing protein</fullName>
    </recommendedName>
</protein>
<name>A0A284S0B6_ARMOS</name>
<sequence length="256" mass="29488">MIPFFNPWSLHHLVCQLRELTSLDLSHIRFYGDVLEEPPTMNLDEPFPRINKISMCGTSFHASVVELLIRRRELRAIYVDSLRELCIKYPPGEYLSSICAFVRAASRSLKSFDIRIRRVKSSAGVLSSWPAQPDLLPLTMPTLQIEVECKRYGWHTRVMTWLIDSLNGANGPVMMETLTLVVVSPGFYDGVVDLEDWAIQFSMLDEILTGPEMKVLFKLHVENSSWASHFIKWVHKKLQCVDKRNMLDVDVIEYTS</sequence>
<accession>A0A284S0B6</accession>
<gene>
    <name evidence="1" type="ORF">ARMOST_17919</name>
</gene>